<dbReference type="SMART" id="SM00650">
    <property type="entry name" value="rADc"/>
    <property type="match status" value="1"/>
</dbReference>
<sequence length="117" mass="12626">MLDSEINEQLTAAANVGEGDVVLEIGPGTGSLTDVLINAGAFVLAIEKVVCDPHMATLVSERFAETERFKVVANIPFNISTDVVKQLLPMGDIFSDVVLLLQVGIILLIYHCKIILF</sequence>
<keyword evidence="4" id="KW-0694">RNA-binding</keyword>
<evidence type="ECO:0000313" key="8">
    <source>
        <dbReference type="Proteomes" id="UP000006882"/>
    </source>
</evidence>
<evidence type="ECO:0000259" key="6">
    <source>
        <dbReference type="SMART" id="SM00650"/>
    </source>
</evidence>
<dbReference type="STRING" id="3760.A0A251QGI1"/>
<evidence type="ECO:0000256" key="4">
    <source>
        <dbReference type="ARBA" id="ARBA00022884"/>
    </source>
</evidence>
<dbReference type="Proteomes" id="UP000006882">
    <property type="component" value="Chromosome G2"/>
</dbReference>
<protein>
    <recommendedName>
        <fullName evidence="5">rRNA adenine N(6)-methyltransferase</fullName>
        <ecNumber evidence="5">2.1.1.-</ecNumber>
    </recommendedName>
</protein>
<dbReference type="SUPFAM" id="SSF53335">
    <property type="entry name" value="S-adenosyl-L-methionine-dependent methyltransferases"/>
    <property type="match status" value="1"/>
</dbReference>
<dbReference type="AlphaFoldDB" id="A0A251QGI1"/>
<keyword evidence="5" id="KW-0698">rRNA processing</keyword>
<keyword evidence="1 5" id="KW-0489">Methyltransferase</keyword>
<dbReference type="InterPro" id="IPR029063">
    <property type="entry name" value="SAM-dependent_MTases_sf"/>
</dbReference>
<dbReference type="InterPro" id="IPR001737">
    <property type="entry name" value="KsgA/Erm"/>
</dbReference>
<evidence type="ECO:0000256" key="2">
    <source>
        <dbReference type="ARBA" id="ARBA00022679"/>
    </source>
</evidence>
<keyword evidence="8" id="KW-1185">Reference proteome</keyword>
<dbReference type="PANTHER" id="PTHR11727">
    <property type="entry name" value="DIMETHYLADENOSINE TRANSFERASE"/>
    <property type="match status" value="1"/>
</dbReference>
<dbReference type="GO" id="GO:0003723">
    <property type="term" value="F:RNA binding"/>
    <property type="evidence" value="ECO:0007669"/>
    <property type="project" value="UniProtKB-KW"/>
</dbReference>
<comment type="similarity">
    <text evidence="5">Belongs to the class I-like SAM-binding methyltransferase superfamily. rRNA adenine N(6)-methyltransferase family.</text>
</comment>
<dbReference type="EC" id="2.1.1.-" evidence="5"/>
<reference evidence="7 8" key="1">
    <citation type="journal article" date="2013" name="Nat. Genet.">
        <title>The high-quality draft genome of peach (Prunus persica) identifies unique patterns of genetic diversity, domestication and genome evolution.</title>
        <authorList>
            <consortium name="International Peach Genome Initiative"/>
            <person name="Verde I."/>
            <person name="Abbott A.G."/>
            <person name="Scalabrin S."/>
            <person name="Jung S."/>
            <person name="Shu S."/>
            <person name="Marroni F."/>
            <person name="Zhebentyayeva T."/>
            <person name="Dettori M.T."/>
            <person name="Grimwood J."/>
            <person name="Cattonaro F."/>
            <person name="Zuccolo A."/>
            <person name="Rossini L."/>
            <person name="Jenkins J."/>
            <person name="Vendramin E."/>
            <person name="Meisel L.A."/>
            <person name="Decroocq V."/>
            <person name="Sosinski B."/>
            <person name="Prochnik S."/>
            <person name="Mitros T."/>
            <person name="Policriti A."/>
            <person name="Cipriani G."/>
            <person name="Dondini L."/>
            <person name="Ficklin S."/>
            <person name="Goodstein D.M."/>
            <person name="Xuan P."/>
            <person name="Del Fabbro C."/>
            <person name="Aramini V."/>
            <person name="Copetti D."/>
            <person name="Gonzalez S."/>
            <person name="Horner D.S."/>
            <person name="Falchi R."/>
            <person name="Lucas S."/>
            <person name="Mica E."/>
            <person name="Maldonado J."/>
            <person name="Lazzari B."/>
            <person name="Bielenberg D."/>
            <person name="Pirona R."/>
            <person name="Miculan M."/>
            <person name="Barakat A."/>
            <person name="Testolin R."/>
            <person name="Stella A."/>
            <person name="Tartarini S."/>
            <person name="Tonutti P."/>
            <person name="Arus P."/>
            <person name="Orellana A."/>
            <person name="Wells C."/>
            <person name="Main D."/>
            <person name="Vizzotto G."/>
            <person name="Silva H."/>
            <person name="Salamini F."/>
            <person name="Schmutz J."/>
            <person name="Morgante M."/>
            <person name="Rokhsar D.S."/>
        </authorList>
    </citation>
    <scope>NUCLEOTIDE SEQUENCE [LARGE SCALE GENOMIC DNA]</scope>
    <source>
        <strain evidence="8">cv. Nemared</strain>
    </source>
</reference>
<dbReference type="InterPro" id="IPR020598">
    <property type="entry name" value="rRNA_Ade_methylase_Trfase_N"/>
</dbReference>
<dbReference type="GO" id="GO:0031167">
    <property type="term" value="P:rRNA methylation"/>
    <property type="evidence" value="ECO:0000318"/>
    <property type="project" value="GO_Central"/>
</dbReference>
<dbReference type="EMBL" id="CM007652">
    <property type="protein sequence ID" value="ONI22941.1"/>
    <property type="molecule type" value="Genomic_DNA"/>
</dbReference>
<proteinExistence type="inferred from homology"/>
<dbReference type="PANTHER" id="PTHR11727:SF27">
    <property type="entry name" value="RIBOSOMAL RNA SMALL SUBUNIT METHYLTRANSFERASE, CHLOROPLASTIC"/>
    <property type="match status" value="1"/>
</dbReference>
<evidence type="ECO:0000256" key="1">
    <source>
        <dbReference type="ARBA" id="ARBA00022603"/>
    </source>
</evidence>
<keyword evidence="2 5" id="KW-0808">Transferase</keyword>
<evidence type="ECO:0000256" key="5">
    <source>
        <dbReference type="RuleBase" id="RU362106"/>
    </source>
</evidence>
<dbReference type="Pfam" id="PF00398">
    <property type="entry name" value="RrnaAD"/>
    <property type="match status" value="1"/>
</dbReference>
<accession>A0A251QGI1</accession>
<feature type="domain" description="Ribosomal RNA adenine methylase transferase N-terminal" evidence="6">
    <location>
        <begin position="6"/>
        <end position="116"/>
    </location>
</feature>
<keyword evidence="3 5" id="KW-0949">S-adenosyl-L-methionine</keyword>
<evidence type="ECO:0000256" key="3">
    <source>
        <dbReference type="ARBA" id="ARBA00022691"/>
    </source>
</evidence>
<gene>
    <name evidence="7" type="ORF">PRUPE_2G159600</name>
</gene>
<dbReference type="GO" id="GO:0000179">
    <property type="term" value="F:rRNA (adenine-N6,N6-)-dimethyltransferase activity"/>
    <property type="evidence" value="ECO:0000318"/>
    <property type="project" value="GO_Central"/>
</dbReference>
<evidence type="ECO:0000313" key="7">
    <source>
        <dbReference type="EMBL" id="ONI22941.1"/>
    </source>
</evidence>
<dbReference type="Gramene" id="ONI22941">
    <property type="protein sequence ID" value="ONI22941"/>
    <property type="gene ID" value="PRUPE_2G159600"/>
</dbReference>
<name>A0A251QGI1_PRUPE</name>
<dbReference type="Gene3D" id="3.40.50.150">
    <property type="entry name" value="Vaccinia Virus protein VP39"/>
    <property type="match status" value="2"/>
</dbReference>
<organism evidence="7 8">
    <name type="scientific">Prunus persica</name>
    <name type="common">Peach</name>
    <name type="synonym">Amygdalus persica</name>
    <dbReference type="NCBI Taxonomy" id="3760"/>
    <lineage>
        <taxon>Eukaryota</taxon>
        <taxon>Viridiplantae</taxon>
        <taxon>Streptophyta</taxon>
        <taxon>Embryophyta</taxon>
        <taxon>Tracheophyta</taxon>
        <taxon>Spermatophyta</taxon>
        <taxon>Magnoliopsida</taxon>
        <taxon>eudicotyledons</taxon>
        <taxon>Gunneridae</taxon>
        <taxon>Pentapetalae</taxon>
        <taxon>rosids</taxon>
        <taxon>fabids</taxon>
        <taxon>Rosales</taxon>
        <taxon>Rosaceae</taxon>
        <taxon>Amygdaloideae</taxon>
        <taxon>Amygdaleae</taxon>
        <taxon>Prunus</taxon>
    </lineage>
</organism>